<reference evidence="8 9" key="1">
    <citation type="journal article" date="2017" name="Mycologia">
        <title>Bifiguratus adelaidae, gen. et sp. nov., a new member of Mucoromycotina in endophytic and soil-dwelling habitats.</title>
        <authorList>
            <person name="Torres-Cruz T.J."/>
            <person name="Billingsley Tobias T.L."/>
            <person name="Almatruk M."/>
            <person name="Hesse C."/>
            <person name="Kuske C.R."/>
            <person name="Desiro A."/>
            <person name="Benucci G.M."/>
            <person name="Bonito G."/>
            <person name="Stajich J.E."/>
            <person name="Dunlap C."/>
            <person name="Arnold A.E."/>
            <person name="Porras-Alfaro A."/>
        </authorList>
    </citation>
    <scope>NUCLEOTIDE SEQUENCE [LARGE SCALE GENOMIC DNA]</scope>
    <source>
        <strain evidence="8 9">AZ0501</strain>
    </source>
</reference>
<feature type="compositionally biased region" description="Low complexity" evidence="6">
    <location>
        <begin position="462"/>
        <end position="475"/>
    </location>
</feature>
<proteinExistence type="predicted"/>
<feature type="compositionally biased region" description="Low complexity" evidence="6">
    <location>
        <begin position="192"/>
        <end position="221"/>
    </location>
</feature>
<feature type="compositionally biased region" description="Polar residues" evidence="6">
    <location>
        <begin position="502"/>
        <end position="515"/>
    </location>
</feature>
<dbReference type="FunFam" id="4.10.1000.10:FF:000018">
    <property type="entry name" value="Zinc finger protein"/>
    <property type="match status" value="1"/>
</dbReference>
<evidence type="ECO:0000256" key="2">
    <source>
        <dbReference type="ARBA" id="ARBA00022737"/>
    </source>
</evidence>
<dbReference type="SUPFAM" id="SSF90229">
    <property type="entry name" value="CCCH zinc finger"/>
    <property type="match status" value="2"/>
</dbReference>
<evidence type="ECO:0000256" key="6">
    <source>
        <dbReference type="SAM" id="MobiDB-lite"/>
    </source>
</evidence>
<dbReference type="PROSITE" id="PS50103">
    <property type="entry name" value="ZF_C3H1"/>
    <property type="match status" value="2"/>
</dbReference>
<feature type="compositionally biased region" description="Polar residues" evidence="6">
    <location>
        <begin position="222"/>
        <end position="245"/>
    </location>
</feature>
<dbReference type="PANTHER" id="PTHR12547:SF18">
    <property type="entry name" value="PROTEIN TIS11"/>
    <property type="match status" value="1"/>
</dbReference>
<feature type="domain" description="C3H1-type" evidence="7">
    <location>
        <begin position="267"/>
        <end position="295"/>
    </location>
</feature>
<feature type="region of interest" description="Disordered" evidence="6">
    <location>
        <begin position="458"/>
        <end position="552"/>
    </location>
</feature>
<evidence type="ECO:0000256" key="5">
    <source>
        <dbReference type="PROSITE-ProRule" id="PRU00723"/>
    </source>
</evidence>
<evidence type="ECO:0000256" key="1">
    <source>
        <dbReference type="ARBA" id="ARBA00022723"/>
    </source>
</evidence>
<dbReference type="Proteomes" id="UP000242875">
    <property type="component" value="Unassembled WGS sequence"/>
</dbReference>
<keyword evidence="4 5" id="KW-0862">Zinc</keyword>
<feature type="domain" description="C3H1-type" evidence="7">
    <location>
        <begin position="305"/>
        <end position="333"/>
    </location>
</feature>
<dbReference type="PANTHER" id="PTHR12547">
    <property type="entry name" value="CCCH ZINC FINGER/TIS11-RELATED"/>
    <property type="match status" value="1"/>
</dbReference>
<dbReference type="InterPro" id="IPR000571">
    <property type="entry name" value="Znf_CCCH"/>
</dbReference>
<dbReference type="Pfam" id="PF00642">
    <property type="entry name" value="zf-CCCH"/>
    <property type="match status" value="2"/>
</dbReference>
<evidence type="ECO:0000256" key="4">
    <source>
        <dbReference type="ARBA" id="ARBA00022833"/>
    </source>
</evidence>
<dbReference type="InterPro" id="IPR045877">
    <property type="entry name" value="ZFP36-like"/>
</dbReference>
<keyword evidence="2" id="KW-0677">Repeat</keyword>
<comment type="caution">
    <text evidence="8">The sequence shown here is derived from an EMBL/GenBank/DDBJ whole genome shotgun (WGS) entry which is preliminary data.</text>
</comment>
<feature type="zinc finger region" description="C3H1-type" evidence="5">
    <location>
        <begin position="305"/>
        <end position="333"/>
    </location>
</feature>
<dbReference type="FunFam" id="4.10.1000.10:FF:000001">
    <property type="entry name" value="zinc finger CCCH domain-containing protein 15-like"/>
    <property type="match status" value="1"/>
</dbReference>
<feature type="compositionally biased region" description="Basic and acidic residues" evidence="6">
    <location>
        <begin position="532"/>
        <end position="543"/>
    </location>
</feature>
<dbReference type="AlphaFoldDB" id="A0A261Y7R5"/>
<dbReference type="InterPro" id="IPR036855">
    <property type="entry name" value="Znf_CCCH_sf"/>
</dbReference>
<dbReference type="GO" id="GO:0003729">
    <property type="term" value="F:mRNA binding"/>
    <property type="evidence" value="ECO:0007669"/>
    <property type="project" value="InterPro"/>
</dbReference>
<dbReference type="GO" id="GO:0010468">
    <property type="term" value="P:regulation of gene expression"/>
    <property type="evidence" value="ECO:0007669"/>
    <property type="project" value="UniProtKB-ARBA"/>
</dbReference>
<accession>A0A261Y7R5</accession>
<keyword evidence="3 5" id="KW-0863">Zinc-finger</keyword>
<name>A0A261Y7R5_9FUNG</name>
<feature type="zinc finger region" description="C3H1-type" evidence="5">
    <location>
        <begin position="267"/>
        <end position="295"/>
    </location>
</feature>
<dbReference type="GO" id="GO:0008270">
    <property type="term" value="F:zinc ion binding"/>
    <property type="evidence" value="ECO:0007669"/>
    <property type="project" value="UniProtKB-KW"/>
</dbReference>
<dbReference type="SMART" id="SM00356">
    <property type="entry name" value="ZnF_C3H1"/>
    <property type="match status" value="2"/>
</dbReference>
<feature type="region of interest" description="Disordered" evidence="6">
    <location>
        <begin position="161"/>
        <end position="263"/>
    </location>
</feature>
<dbReference type="EMBL" id="MVBO01000002">
    <property type="protein sequence ID" value="OZJ06643.1"/>
    <property type="molecule type" value="Genomic_DNA"/>
</dbReference>
<keyword evidence="1 5" id="KW-0479">Metal-binding</keyword>
<dbReference type="OrthoDB" id="410307at2759"/>
<evidence type="ECO:0000259" key="7">
    <source>
        <dbReference type="PROSITE" id="PS50103"/>
    </source>
</evidence>
<sequence>MHNGIDTKPLKASVTSKATFQSGQLVADETFPGLSHLPCGGDASWKRRISQHVDSWDPMHEEPSVPHLANNYANLRVASPSQDRFYQRLLQDNDDDVFRDSLAQRPYRETRDGAIVIGASHMQIALNTHTQWAFNHQSQLVDPHGQAYDIDPQLLKLQKTRSDEAHLPSKVPNLDLACPSRQSTPLAEDKQAPSTVTPTSTATGSEKISQDSRSSSSSTPSTKGGNSNRKLSNVLNGDQNGSDRSTIAIDTLQTTKESHARERKKELYKTELCRGWEETGTCRYGRKCQYAHGEAELRPVQRHRKYKTQICKTYWETGACPYGVRCTFIHGEVSKANKNILYSDDSKNSKKRKGDAECWKKSEAKGKKANEIPLPKAHKSPSLPDIGAMTLRDHSESTWNKTIATCKRADDLDALLSPSSQRKSSKDWVCEFDELFGTDYDVSAQLISNDLLQSMYSPEAETTSSSKTLPGSSTSLAMAPMVPEEKPAGASPQSADARPRGQRQSLPNPRTQPANKQPPRRYSDTTSFSSSRDVRPVGSDKRLPVFKNIVKQ</sequence>
<organism evidence="8 9">
    <name type="scientific">Bifiguratus adelaidae</name>
    <dbReference type="NCBI Taxonomy" id="1938954"/>
    <lineage>
        <taxon>Eukaryota</taxon>
        <taxon>Fungi</taxon>
        <taxon>Fungi incertae sedis</taxon>
        <taxon>Mucoromycota</taxon>
        <taxon>Mucoromycotina</taxon>
        <taxon>Endogonomycetes</taxon>
        <taxon>Endogonales</taxon>
        <taxon>Endogonales incertae sedis</taxon>
        <taxon>Bifiguratus</taxon>
    </lineage>
</organism>
<evidence type="ECO:0000256" key="3">
    <source>
        <dbReference type="ARBA" id="ARBA00022771"/>
    </source>
</evidence>
<dbReference type="Gene3D" id="4.10.1000.10">
    <property type="entry name" value="Zinc finger, CCCH-type"/>
    <property type="match status" value="2"/>
</dbReference>
<gene>
    <name evidence="8" type="ORF">BZG36_00350</name>
</gene>
<protein>
    <recommendedName>
        <fullName evidence="7">C3H1-type domain-containing protein</fullName>
    </recommendedName>
</protein>
<evidence type="ECO:0000313" key="9">
    <source>
        <dbReference type="Proteomes" id="UP000242875"/>
    </source>
</evidence>
<evidence type="ECO:0000313" key="8">
    <source>
        <dbReference type="EMBL" id="OZJ06643.1"/>
    </source>
</evidence>
<keyword evidence="9" id="KW-1185">Reference proteome</keyword>